<keyword evidence="8" id="KW-0539">Nucleus</keyword>
<keyword evidence="14" id="KW-1185">Reference proteome</keyword>
<keyword evidence="13" id="KW-0647">Proteasome</keyword>
<evidence type="ECO:0000256" key="7">
    <source>
        <dbReference type="ARBA" id="ARBA00023204"/>
    </source>
</evidence>
<keyword evidence="5" id="KW-0677">Repeat</keyword>
<dbReference type="GO" id="GO:0005829">
    <property type="term" value="C:cytosol"/>
    <property type="evidence" value="ECO:0007669"/>
    <property type="project" value="TreeGrafter"/>
</dbReference>
<dbReference type="InterPro" id="IPR032430">
    <property type="entry name" value="Blm10_mid"/>
</dbReference>
<evidence type="ECO:0000256" key="3">
    <source>
        <dbReference type="ARBA" id="ARBA00005739"/>
    </source>
</evidence>
<gene>
    <name evidence="13" type="ORF">Ctob_012031</name>
</gene>
<dbReference type="GO" id="GO:0070628">
    <property type="term" value="F:proteasome binding"/>
    <property type="evidence" value="ECO:0007669"/>
    <property type="project" value="InterPro"/>
</dbReference>
<feature type="compositionally biased region" description="Low complexity" evidence="9">
    <location>
        <begin position="1507"/>
        <end position="1518"/>
    </location>
</feature>
<keyword evidence="4" id="KW-0963">Cytoplasm</keyword>
<evidence type="ECO:0000259" key="11">
    <source>
        <dbReference type="Pfam" id="PF16507"/>
    </source>
</evidence>
<evidence type="ECO:0000256" key="1">
    <source>
        <dbReference type="ARBA" id="ARBA00004123"/>
    </source>
</evidence>
<evidence type="ECO:0000259" key="10">
    <source>
        <dbReference type="Pfam" id="PF11919"/>
    </source>
</evidence>
<feature type="domain" description="Proteasome activator Blm10 middle HEAT repeats region" evidence="11">
    <location>
        <begin position="396"/>
        <end position="539"/>
    </location>
</feature>
<feature type="domain" description="Proteasome activator complex subunit 4-like HEAT repeat-like" evidence="12">
    <location>
        <begin position="1618"/>
        <end position="1732"/>
    </location>
</feature>
<dbReference type="GO" id="GO:0010499">
    <property type="term" value="P:proteasomal ubiquitin-independent protein catabolic process"/>
    <property type="evidence" value="ECO:0007669"/>
    <property type="project" value="TreeGrafter"/>
</dbReference>
<dbReference type="Pfam" id="PF11919">
    <property type="entry name" value="PSME4_C"/>
    <property type="match status" value="1"/>
</dbReference>
<comment type="subcellular location">
    <subcellularLocation>
        <location evidence="2">Cytoplasm</location>
    </subcellularLocation>
    <subcellularLocation>
        <location evidence="1">Nucleus</location>
    </subcellularLocation>
</comment>
<dbReference type="OrthoDB" id="17907at2759"/>
<evidence type="ECO:0000313" key="14">
    <source>
        <dbReference type="Proteomes" id="UP000037460"/>
    </source>
</evidence>
<organism evidence="13 14">
    <name type="scientific">Chrysochromulina tobinii</name>
    <dbReference type="NCBI Taxonomy" id="1460289"/>
    <lineage>
        <taxon>Eukaryota</taxon>
        <taxon>Haptista</taxon>
        <taxon>Haptophyta</taxon>
        <taxon>Prymnesiophyceae</taxon>
        <taxon>Prymnesiales</taxon>
        <taxon>Chrysochromulinaceae</taxon>
        <taxon>Chrysochromulina</taxon>
    </lineage>
</organism>
<accession>A0A0M0JWS9</accession>
<dbReference type="GO" id="GO:0000502">
    <property type="term" value="C:proteasome complex"/>
    <property type="evidence" value="ECO:0007669"/>
    <property type="project" value="UniProtKB-KW"/>
</dbReference>
<evidence type="ECO:0000256" key="8">
    <source>
        <dbReference type="ARBA" id="ARBA00023242"/>
    </source>
</evidence>
<evidence type="ECO:0000256" key="9">
    <source>
        <dbReference type="SAM" id="MobiDB-lite"/>
    </source>
</evidence>
<comment type="similarity">
    <text evidence="3">Belongs to the BLM10 family.</text>
</comment>
<dbReference type="PANTHER" id="PTHR32170">
    <property type="entry name" value="PROTEASOME ACTIVATOR COMPLEX SUBUNIT 4"/>
    <property type="match status" value="1"/>
</dbReference>
<evidence type="ECO:0000259" key="12">
    <source>
        <dbReference type="Pfam" id="PF23096"/>
    </source>
</evidence>
<dbReference type="EMBL" id="JWZX01002106">
    <property type="protein sequence ID" value="KOO30990.1"/>
    <property type="molecule type" value="Genomic_DNA"/>
</dbReference>
<dbReference type="PANTHER" id="PTHR32170:SF3">
    <property type="entry name" value="PROTEASOME ACTIVATOR COMPLEX SUBUNIT 4"/>
    <property type="match status" value="1"/>
</dbReference>
<feature type="region of interest" description="Disordered" evidence="9">
    <location>
        <begin position="1507"/>
        <end position="1526"/>
    </location>
</feature>
<evidence type="ECO:0000256" key="2">
    <source>
        <dbReference type="ARBA" id="ARBA00004496"/>
    </source>
</evidence>
<evidence type="ECO:0000256" key="5">
    <source>
        <dbReference type="ARBA" id="ARBA00022737"/>
    </source>
</evidence>
<dbReference type="InterPro" id="IPR035309">
    <property type="entry name" value="PSME4"/>
</dbReference>
<evidence type="ECO:0000256" key="4">
    <source>
        <dbReference type="ARBA" id="ARBA00022490"/>
    </source>
</evidence>
<dbReference type="Pfam" id="PF23096">
    <property type="entry name" value="HEAT_PSME4"/>
    <property type="match status" value="1"/>
</dbReference>
<keyword evidence="6" id="KW-0227">DNA damage</keyword>
<dbReference type="InterPro" id="IPR016024">
    <property type="entry name" value="ARM-type_fold"/>
</dbReference>
<dbReference type="SUPFAM" id="SSF48371">
    <property type="entry name" value="ARM repeat"/>
    <property type="match status" value="1"/>
</dbReference>
<keyword evidence="7" id="KW-0234">DNA repair</keyword>
<proteinExistence type="inferred from homology"/>
<evidence type="ECO:0000313" key="13">
    <source>
        <dbReference type="EMBL" id="KOO30990.1"/>
    </source>
</evidence>
<sequence length="2040" mass="217648">MIEYTSTPHAQARANELHNECLNAALPYSALLEDEGVRSLSLSLGGLRSAVAIGDLQRGTNFHCAALRRTISLKHELTDAMRAESIRLIYALVTADIDLQLSMRRTWCGLLCKLLRRAKHLHLNLPWRPMFDKLVRHSSSKLRQAEYTSRAMAHSHVSALARCAAQARRHWPVGSSAEILDAVEPMLCAKDPQLYTGAALLSLLLPTHATEGAVWQARALALWRGSAVEGCIEWELLYLLLFKRLAKDAFVGRAAPVVPWGALLPLLMTRTLLLLHLPGGGSGALAPKGASFTSAASALLPSHFPPPMAALRAAARLLVLGLGPLPRPAGALPPEVLLAADSGGPEAAEAAASVQAAEEAEAAAEEELAVVEHGLVLVGDGAAGGEVLGAAVWMRLRQLLRCLEPYCHPSNTGPWSGLIGYLLQALAQFTSWRVLLERTGLAAAPLRALAPADVSVLVRLLAPLTGRALYSKAGGLVVMAQMAIRYLAELGPEIVLPPLAVRLVDGLQAVTATHQTPMALSCLALLAPSMLDVAMCPQHALLMTTQRSPQSPLQSAVPSAAALRAHASGPRVMLEALQLALPGIDVNDLDKTAATLRLLHQVLLFVPLTGPRWASAAPLASSTRAVSSAVHAEPTAAELERLGLGHRQAMLAALQARGEAESVEALEELEANASSLCGWLPEFTRELVGKLVGFLEHLERGSEGGRDAHRQGMQLLQWRRTATLLFQQMSEDVFADVLPSILGLLRRPSLLDAIKHVGALLHAAAFAHPEHCLSKALPICIDALLRTRDTPPAGAPPQPPSGADPYAEATLQQLTDSELRWWLLSLAHLVRSGGAAVLPFVGPLRAVLRLTAAHSEPLVADASCKLRHRLLRALLSCYLLETRSLPPKLWHSAAIRAKPWLAWGWRAPLKPAADRVEGVAATWHVPSAPELEVAALLVHDSLTLAEALAARLEQDAAVVAGKEPSQEPSQGGGGAGTVNSDEMRGCLLQLRALAKGALPFLADEPLGAVPGATVPSAPAAAPGQSQIFVHPSAELEEDGEDGEDGVEAAAQPMELDEASQAPASVPRERAPSVPPIRSVIAHAGKVQLPEARCTRPLTRLSQVLCRLGLALAPREHVRHTVLLLEVATLVVSERVSNGSVQAEQQMCHLSRRSCAMRGGGRPKAQPRANLLAKLGLRHVTRLSSTTFGAAWRTPALQPIIELQLQLSTHRYSSVRSEAQSGFNAAISSHPWLARSYLPSQIALLHAPSVESYQTKGAVFLLSARSVLKRATSHPSLLAPLVVALVSARDHTLPKLQQRVRNLLSAVMDATPFPLPAPRLRPLPTADMPAGVTLSDAGEGSADAAVAMARFYSWVALRDRAALEHAAGKLLTLASRDASSAEGAASADGQLHWSVEVGALCGLTMLPLTSAEHRDAFGACVAKGLCSPIAAVRMLSRAALSMLLTPPRRKGPALRVSVAAPPLDVLLPNTMSDAEWAAACEEGLLVDKLSAGWASGVHYAYRGPQPSAAESEGCEAAAEPPRDVLGNKRAPPLGAAADALLTDAKLLENVLEWLVTDHKEADTDNSGGSDLFRKPQVLALTTLDPSRNQDVVLSLLAASRRWPSQPGHGIEFKDFELRHAQLFKGLAQHYGCATLLPTLLPPLLALMQQPRRDAQAVAAEALSGLVRGAGRWTLSEQRSLWEAVTPALRAALRACSVQSLGDWQACLRFIAFNRDPRRLTWLVTMLLEELETAPSPATPPKDSAAVKEGGVNTPPEDLVMAEASAAVKEGAGAVAAEGGAGDASQETSLAQANHLRFLAPLVVELGWRGHGLIRRVLRSEKLRQWVCHPYRQRPDLANAARSCAVLMAGLSLEGAVLSVEGAATGAQHDATEASSPPLFGEVLSALSQLAGGGSWRLRGGLLPFLALAAYRDPQHEVREATAMILAGFVRLRGPAERAATLRWARQRTRKGKPLAERHAGVLALVALLQLAPYDVPAWLPEVLELLGSFHTEPQPIKQTVSKAFADFKRTHQDDWASHRDRFTPEQQDLIADMLVSPSFYA</sequence>
<comment type="caution">
    <text evidence="13">The sequence shown here is derived from an EMBL/GenBank/DDBJ whole genome shotgun (WGS) entry which is preliminary data.</text>
</comment>
<dbReference type="InterPro" id="IPR055455">
    <property type="entry name" value="HEAT_PSME4"/>
</dbReference>
<feature type="region of interest" description="Disordered" evidence="9">
    <location>
        <begin position="1731"/>
        <end position="1751"/>
    </location>
</feature>
<feature type="domain" description="Proteasome activator Blm10 middle HEAT repeats region" evidence="11">
    <location>
        <begin position="573"/>
        <end position="991"/>
    </location>
</feature>
<evidence type="ECO:0000256" key="6">
    <source>
        <dbReference type="ARBA" id="ARBA00022763"/>
    </source>
</evidence>
<dbReference type="GO" id="GO:0005634">
    <property type="term" value="C:nucleus"/>
    <property type="evidence" value="ECO:0007669"/>
    <property type="project" value="UniProtKB-SubCell"/>
</dbReference>
<dbReference type="Proteomes" id="UP000037460">
    <property type="component" value="Unassembled WGS sequence"/>
</dbReference>
<feature type="region of interest" description="Disordered" evidence="9">
    <location>
        <begin position="959"/>
        <end position="978"/>
    </location>
</feature>
<dbReference type="GO" id="GO:0006281">
    <property type="term" value="P:DNA repair"/>
    <property type="evidence" value="ECO:0007669"/>
    <property type="project" value="UniProtKB-KW"/>
</dbReference>
<dbReference type="InterPro" id="IPR021843">
    <property type="entry name" value="PSME4_C"/>
</dbReference>
<dbReference type="GO" id="GO:0016504">
    <property type="term" value="F:peptidase activator activity"/>
    <property type="evidence" value="ECO:0007669"/>
    <property type="project" value="InterPro"/>
</dbReference>
<protein>
    <submittedName>
        <fullName evidence="13">Proteasome activator complex subunit 4-like protein</fullName>
    </submittedName>
</protein>
<dbReference type="Pfam" id="PF16507">
    <property type="entry name" value="HEAT_PSME4_mid"/>
    <property type="match status" value="2"/>
</dbReference>
<reference evidence="14" key="1">
    <citation type="journal article" date="2015" name="PLoS Genet.">
        <title>Genome Sequence and Transcriptome Analyses of Chrysochromulina tobin: Metabolic Tools for Enhanced Algal Fitness in the Prominent Order Prymnesiales (Haptophyceae).</title>
        <authorList>
            <person name="Hovde B.T."/>
            <person name="Deodato C.R."/>
            <person name="Hunsperger H.M."/>
            <person name="Ryken S.A."/>
            <person name="Yost W."/>
            <person name="Jha R.K."/>
            <person name="Patterson J."/>
            <person name="Monnat R.J. Jr."/>
            <person name="Barlow S.B."/>
            <person name="Starkenburg S.R."/>
            <person name="Cattolico R.A."/>
        </authorList>
    </citation>
    <scope>NUCLEOTIDE SEQUENCE</scope>
    <source>
        <strain evidence="14">CCMP291</strain>
    </source>
</reference>
<feature type="domain" description="Proteasome activator complex subunit 4 C-terminal" evidence="10">
    <location>
        <begin position="1954"/>
        <end position="2040"/>
    </location>
</feature>
<name>A0A0M0JWS9_9EUKA</name>